<proteinExistence type="predicted"/>
<comment type="caution">
    <text evidence="2">The sequence shown here is derived from an EMBL/GenBank/DDBJ whole genome shotgun (WGS) entry which is preliminary data.</text>
</comment>
<protein>
    <submittedName>
        <fullName evidence="2">Uncharacterized protein</fullName>
    </submittedName>
</protein>
<dbReference type="EMBL" id="JAWDGP010000665">
    <property type="protein sequence ID" value="KAK3798564.1"/>
    <property type="molecule type" value="Genomic_DNA"/>
</dbReference>
<dbReference type="AlphaFoldDB" id="A0AAE1B2D0"/>
<organism evidence="2 3">
    <name type="scientific">Elysia crispata</name>
    <name type="common">lettuce slug</name>
    <dbReference type="NCBI Taxonomy" id="231223"/>
    <lineage>
        <taxon>Eukaryota</taxon>
        <taxon>Metazoa</taxon>
        <taxon>Spiralia</taxon>
        <taxon>Lophotrochozoa</taxon>
        <taxon>Mollusca</taxon>
        <taxon>Gastropoda</taxon>
        <taxon>Heterobranchia</taxon>
        <taxon>Euthyneura</taxon>
        <taxon>Panpulmonata</taxon>
        <taxon>Sacoglossa</taxon>
        <taxon>Placobranchoidea</taxon>
        <taxon>Plakobranchidae</taxon>
        <taxon>Elysia</taxon>
    </lineage>
</organism>
<evidence type="ECO:0000313" key="2">
    <source>
        <dbReference type="EMBL" id="KAK3798564.1"/>
    </source>
</evidence>
<sequence>MKQKWPRCLSDGCHLERGRCGPWSAKIQQDLASPSNMSPGEDPLRKPRPHLGITTRNRESLVISHNSSRLGAEIDERAVVKQRPYRKTCLLL</sequence>
<reference evidence="2" key="1">
    <citation type="journal article" date="2023" name="G3 (Bethesda)">
        <title>A reference genome for the long-term kleptoplast-retaining sea slug Elysia crispata morphotype clarki.</title>
        <authorList>
            <person name="Eastman K.E."/>
            <person name="Pendleton A.L."/>
            <person name="Shaikh M.A."/>
            <person name="Suttiyut T."/>
            <person name="Ogas R."/>
            <person name="Tomko P."/>
            <person name="Gavelis G."/>
            <person name="Widhalm J.R."/>
            <person name="Wisecaver J.H."/>
        </authorList>
    </citation>
    <scope>NUCLEOTIDE SEQUENCE</scope>
    <source>
        <strain evidence="2">ECLA1</strain>
    </source>
</reference>
<accession>A0AAE1B2D0</accession>
<gene>
    <name evidence="2" type="ORF">RRG08_031577</name>
</gene>
<dbReference type="Proteomes" id="UP001283361">
    <property type="component" value="Unassembled WGS sequence"/>
</dbReference>
<feature type="region of interest" description="Disordered" evidence="1">
    <location>
        <begin position="31"/>
        <end position="51"/>
    </location>
</feature>
<evidence type="ECO:0000256" key="1">
    <source>
        <dbReference type="SAM" id="MobiDB-lite"/>
    </source>
</evidence>
<evidence type="ECO:0000313" key="3">
    <source>
        <dbReference type="Proteomes" id="UP001283361"/>
    </source>
</evidence>
<name>A0AAE1B2D0_9GAST</name>
<keyword evidence="3" id="KW-1185">Reference proteome</keyword>